<organism evidence="2">
    <name type="scientific">Anopheles darlingi</name>
    <name type="common">Mosquito</name>
    <dbReference type="NCBI Taxonomy" id="43151"/>
    <lineage>
        <taxon>Eukaryota</taxon>
        <taxon>Metazoa</taxon>
        <taxon>Ecdysozoa</taxon>
        <taxon>Arthropoda</taxon>
        <taxon>Hexapoda</taxon>
        <taxon>Insecta</taxon>
        <taxon>Pterygota</taxon>
        <taxon>Neoptera</taxon>
        <taxon>Endopterygota</taxon>
        <taxon>Diptera</taxon>
        <taxon>Nematocera</taxon>
        <taxon>Culicoidea</taxon>
        <taxon>Culicidae</taxon>
        <taxon>Anophelinae</taxon>
        <taxon>Anopheles</taxon>
    </lineage>
</organism>
<proteinExistence type="predicted"/>
<evidence type="ECO:0000256" key="1">
    <source>
        <dbReference type="SAM" id="MobiDB-lite"/>
    </source>
</evidence>
<dbReference type="AlphaFoldDB" id="A0A2M4D1L0"/>
<dbReference type="EMBL" id="GGFL01007259">
    <property type="protein sequence ID" value="MBW71437.1"/>
    <property type="molecule type" value="Transcribed_RNA"/>
</dbReference>
<evidence type="ECO:0000313" key="2">
    <source>
        <dbReference type="EMBL" id="MBW71437.1"/>
    </source>
</evidence>
<reference evidence="2" key="1">
    <citation type="submission" date="2018-01" db="EMBL/GenBank/DDBJ databases">
        <title>An insight into the sialome of Amazonian anophelines.</title>
        <authorList>
            <person name="Ribeiro J.M."/>
            <person name="Scarpassa V."/>
            <person name="Calvo E."/>
        </authorList>
    </citation>
    <scope>NUCLEOTIDE SEQUENCE</scope>
</reference>
<feature type="compositionally biased region" description="Polar residues" evidence="1">
    <location>
        <begin position="68"/>
        <end position="90"/>
    </location>
</feature>
<name>A0A2M4D1L0_ANODA</name>
<sequence length="90" mass="9355">MRNMAACSLFSSIARCSSVCRHPSGPGPQQSVSTPCRTSTEAISCWSDSSALHSGQSPLLSGALNDTPRLQSASTTSTSRQWMASCSGDS</sequence>
<accession>A0A2M4D1L0</accession>
<feature type="region of interest" description="Disordered" evidence="1">
    <location>
        <begin position="52"/>
        <end position="90"/>
    </location>
</feature>
<protein>
    <submittedName>
        <fullName evidence="2">Putative secreted protein</fullName>
    </submittedName>
</protein>